<gene>
    <name evidence="1" type="ORF">H0P51_08075</name>
</gene>
<organism evidence="1 2">
    <name type="scientific">Mycobacterium vicinigordonae</name>
    <dbReference type="NCBI Taxonomy" id="1719132"/>
    <lineage>
        <taxon>Bacteria</taxon>
        <taxon>Bacillati</taxon>
        <taxon>Actinomycetota</taxon>
        <taxon>Actinomycetes</taxon>
        <taxon>Mycobacteriales</taxon>
        <taxon>Mycobacteriaceae</taxon>
        <taxon>Mycobacterium</taxon>
    </lineage>
</organism>
<keyword evidence="2" id="KW-1185">Reference proteome</keyword>
<proteinExistence type="predicted"/>
<reference evidence="1" key="2">
    <citation type="submission" date="2020-07" db="EMBL/GenBank/DDBJ databases">
        <authorList>
            <person name="Yu X."/>
        </authorList>
    </citation>
    <scope>NUCLEOTIDE SEQUENCE [LARGE SCALE GENOMIC DNA]</scope>
    <source>
        <strain evidence="1">24T</strain>
    </source>
</reference>
<protein>
    <submittedName>
        <fullName evidence="1">Uncharacterized protein</fullName>
    </submittedName>
</protein>
<evidence type="ECO:0000313" key="1">
    <source>
        <dbReference type="EMBL" id="QLL08850.1"/>
    </source>
</evidence>
<evidence type="ECO:0000313" key="2">
    <source>
        <dbReference type="Proteomes" id="UP000510682"/>
    </source>
</evidence>
<name>A0A7D6E1T2_9MYCO</name>
<dbReference type="KEGG" id="mgor:H0P51_08075"/>
<sequence length="77" mass="8241">MTLPTSTTDEQLDEAILVALREFPGETAPWSILREKLPAASNWRNMAALVGLHTAGQVHAIKIGGSTWIALSIVMAA</sequence>
<reference evidence="1" key="1">
    <citation type="submission" date="2020-07" db="EMBL/GenBank/DDBJ databases">
        <title>Description of Mycobacterium gordonae subsp. intergordonae subsp.nov. and Mycobacterium gordonae subsp. gordonae subsp. nov.</title>
        <authorList>
            <person name="Huang H."/>
        </authorList>
    </citation>
    <scope>NUCLEOTIDE SEQUENCE [LARGE SCALE GENOMIC DNA]</scope>
    <source>
        <strain evidence="1">24T</strain>
    </source>
</reference>
<dbReference type="RefSeq" id="WP_180917435.1">
    <property type="nucleotide sequence ID" value="NZ_CP059165.1"/>
</dbReference>
<accession>A0A7D6E1T2</accession>
<dbReference type="EMBL" id="CP059165">
    <property type="protein sequence ID" value="QLL08850.1"/>
    <property type="molecule type" value="Genomic_DNA"/>
</dbReference>
<dbReference type="AlphaFoldDB" id="A0A7D6E1T2"/>
<dbReference type="Proteomes" id="UP000510682">
    <property type="component" value="Chromosome"/>
</dbReference>